<dbReference type="InterPro" id="IPR000182">
    <property type="entry name" value="GNAT_dom"/>
</dbReference>
<reference evidence="3" key="1">
    <citation type="journal article" date="2021" name="Curr. Microbiol.">
        <title>Complete genome of nocamycin-producing strain Saccharothrix syringae NRRL B-16468 reveals the biosynthetic potential for secondary metabolites.</title>
        <authorList>
            <person name="Mo X."/>
            <person name="Yang S."/>
        </authorList>
    </citation>
    <scope>NUCLEOTIDE SEQUENCE [LARGE SCALE GENOMIC DNA]</scope>
    <source>
        <strain evidence="3">ATCC 51364 / DSM 43886 / JCM 6844 / KCTC 9398 / NBRC 14523 / NRRL B-16468 / INA 2240</strain>
    </source>
</reference>
<dbReference type="PROSITE" id="PS51186">
    <property type="entry name" value="GNAT"/>
    <property type="match status" value="1"/>
</dbReference>
<organism evidence="2 3">
    <name type="scientific">Saccharothrix syringae</name>
    <name type="common">Nocardiopsis syringae</name>
    <dbReference type="NCBI Taxonomy" id="103733"/>
    <lineage>
        <taxon>Bacteria</taxon>
        <taxon>Bacillati</taxon>
        <taxon>Actinomycetota</taxon>
        <taxon>Actinomycetes</taxon>
        <taxon>Pseudonocardiales</taxon>
        <taxon>Pseudonocardiaceae</taxon>
        <taxon>Saccharothrix</taxon>
    </lineage>
</organism>
<accession>A0A5Q0H5U1</accession>
<evidence type="ECO:0000313" key="3">
    <source>
        <dbReference type="Proteomes" id="UP000325787"/>
    </source>
</evidence>
<dbReference type="GO" id="GO:0016747">
    <property type="term" value="F:acyltransferase activity, transferring groups other than amino-acyl groups"/>
    <property type="evidence" value="ECO:0007669"/>
    <property type="project" value="InterPro"/>
</dbReference>
<evidence type="ECO:0000259" key="1">
    <source>
        <dbReference type="PROSITE" id="PS51186"/>
    </source>
</evidence>
<dbReference type="KEGG" id="ssyi:EKG83_30900"/>
<protein>
    <recommendedName>
        <fullName evidence="1">N-acetyltransferase domain-containing protein</fullName>
    </recommendedName>
</protein>
<dbReference type="OrthoDB" id="3507946at2"/>
<feature type="domain" description="N-acetyltransferase" evidence="1">
    <location>
        <begin position="95"/>
        <end position="247"/>
    </location>
</feature>
<dbReference type="Proteomes" id="UP000325787">
    <property type="component" value="Chromosome"/>
</dbReference>
<dbReference type="InterPro" id="IPR016181">
    <property type="entry name" value="Acyl_CoA_acyltransferase"/>
</dbReference>
<keyword evidence="3" id="KW-1185">Reference proteome</keyword>
<dbReference type="AlphaFoldDB" id="A0A5Q0H5U1"/>
<dbReference type="SUPFAM" id="SSF55729">
    <property type="entry name" value="Acyl-CoA N-acyltransferases (Nat)"/>
    <property type="match status" value="1"/>
</dbReference>
<proteinExistence type="predicted"/>
<dbReference type="EMBL" id="CP034550">
    <property type="protein sequence ID" value="QFZ21210.1"/>
    <property type="molecule type" value="Genomic_DNA"/>
</dbReference>
<dbReference type="Pfam" id="PF00583">
    <property type="entry name" value="Acetyltransf_1"/>
    <property type="match status" value="1"/>
</dbReference>
<dbReference type="Gene3D" id="3.40.630.30">
    <property type="match status" value="1"/>
</dbReference>
<gene>
    <name evidence="2" type="ORF">EKG83_30900</name>
</gene>
<dbReference type="RefSeq" id="WP_051766192.1">
    <property type="nucleotide sequence ID" value="NZ_CP034550.1"/>
</dbReference>
<sequence length="311" mass="33870">MEVAVALGLRAGLITVDEALAGDWRGTPGLDLVKVVDPPPVSWAPLTAAGFRVQPAWITWTAPVGPSEAEFLTRLPRKERYHVRAGQKAAAEQGVRLKVVTPLDAPSFDEFLGLYEPQVAAMRHGVPYASMERDEILDQGEDYFAVQAYAPDGLVGSCVCRIRRDISTVVIRFATTAPGGRQQGLVRALYMRVFEAAREMGHREISLGSDPALYGHMTKPGLFAFKSGLRFTPVPSRLFGSMDDPDEATRVVSLERLTDPSLMISYQVDANTRVITADTPLRLDSVTADPTVERSAYDAPFAVDTGVILVP</sequence>
<name>A0A5Q0H5U1_SACSY</name>
<evidence type="ECO:0000313" key="2">
    <source>
        <dbReference type="EMBL" id="QFZ21210.1"/>
    </source>
</evidence>